<proteinExistence type="predicted"/>
<evidence type="ECO:0000313" key="3">
    <source>
        <dbReference type="Proteomes" id="UP001183176"/>
    </source>
</evidence>
<dbReference type="EMBL" id="JAVREH010000053">
    <property type="protein sequence ID" value="MDT0263820.1"/>
    <property type="molecule type" value="Genomic_DNA"/>
</dbReference>
<dbReference type="Proteomes" id="UP001183176">
    <property type="component" value="Unassembled WGS sequence"/>
</dbReference>
<dbReference type="NCBIfam" id="NF047719">
    <property type="entry name" value="SCO6745_fam_HTH"/>
    <property type="match status" value="1"/>
</dbReference>
<accession>A0ABU2JFP9</accession>
<reference evidence="3" key="1">
    <citation type="submission" date="2023-07" db="EMBL/GenBank/DDBJ databases">
        <title>30 novel species of actinomycetes from the DSMZ collection.</title>
        <authorList>
            <person name="Nouioui I."/>
        </authorList>
    </citation>
    <scope>NUCLEOTIDE SEQUENCE [LARGE SCALE GENOMIC DNA]</scope>
    <source>
        <strain evidence="3">DSM 44399</strain>
    </source>
</reference>
<evidence type="ECO:0000313" key="2">
    <source>
        <dbReference type="EMBL" id="MDT0263820.1"/>
    </source>
</evidence>
<keyword evidence="3" id="KW-1185">Reference proteome</keyword>
<dbReference type="RefSeq" id="WP_311424963.1">
    <property type="nucleotide sequence ID" value="NZ_JAVREH010000053.1"/>
</dbReference>
<evidence type="ECO:0000256" key="1">
    <source>
        <dbReference type="SAM" id="MobiDB-lite"/>
    </source>
</evidence>
<dbReference type="Pfam" id="PF21863">
    <property type="entry name" value="HTH_67"/>
    <property type="match status" value="1"/>
</dbReference>
<organism evidence="2 3">
    <name type="scientific">Jatrophihabitans lederbergiae</name>
    <dbReference type="NCBI Taxonomy" id="3075547"/>
    <lineage>
        <taxon>Bacteria</taxon>
        <taxon>Bacillati</taxon>
        <taxon>Actinomycetota</taxon>
        <taxon>Actinomycetes</taxon>
        <taxon>Jatrophihabitantales</taxon>
        <taxon>Jatrophihabitantaceae</taxon>
        <taxon>Jatrophihabitans</taxon>
    </lineage>
</organism>
<feature type="region of interest" description="Disordered" evidence="1">
    <location>
        <begin position="272"/>
        <end position="294"/>
    </location>
</feature>
<name>A0ABU2JFP9_9ACTN</name>
<dbReference type="InterPro" id="IPR054058">
    <property type="entry name" value="HTH_67"/>
</dbReference>
<sequence length="294" mass="31980">MEPDLADIRRIYWLSETVHNLNYFAPESRAATDALGCKGLWMGYFGFRAAPLGAVGPDAAAALFVSFSPAMLRRALPDVWAVAPPERFITARMEVTDRLYRRIWGERVADDPGIAELTQLTAEAVATLPTLGRPMAAANQALPLPGQPHLAFWQSLTTLREHRGDAHVALLVADGLDSVQALILACGYGKYPAEQMRSGRKWSEDEWRHGIDTLAGRGLVTADGALTGRGQAHRSRLEAETDRLAAVPYQALGSEAAGRLAELLVPLARRHSEEPGYPVTPPVDMPDPYRVPAG</sequence>
<evidence type="ECO:0008006" key="4">
    <source>
        <dbReference type="Google" id="ProtNLM"/>
    </source>
</evidence>
<gene>
    <name evidence="2" type="ORF">RM423_20815</name>
</gene>
<protein>
    <recommendedName>
        <fullName evidence="4">SalK</fullName>
    </recommendedName>
</protein>
<comment type="caution">
    <text evidence="2">The sequence shown here is derived from an EMBL/GenBank/DDBJ whole genome shotgun (WGS) entry which is preliminary data.</text>
</comment>